<feature type="domain" description="Disease resistance protein winged helix" evidence="4">
    <location>
        <begin position="2"/>
        <end position="39"/>
    </location>
</feature>
<evidence type="ECO:0000259" key="4">
    <source>
        <dbReference type="Pfam" id="PF23559"/>
    </source>
</evidence>
<dbReference type="STRING" id="4096.A0A1U7XGW2"/>
<keyword evidence="5" id="KW-1185">Reference proteome</keyword>
<dbReference type="InterPro" id="IPR058922">
    <property type="entry name" value="WHD_DRP"/>
</dbReference>
<dbReference type="Proteomes" id="UP000189701">
    <property type="component" value="Unplaced"/>
</dbReference>
<sequence>MVAEEYLEELIDRSLILVCRRRANGRMKTCKIHDLLRQLCIREAQMENFVHVLSDSDHISSESLKYQRRAMLSLGNHRNHFYVPRHWKGITSTTSSLVLLGYSSKLFQMPEFVSRFKLLKVLEVSSVHYNFSWVIAELVHLRYVAANIKVAPSLDKLWNLQTIILCNISNEDFHLPLEIWTMSEIRHLSIRWSIHMPNPLEAESLCIVEQEQPLLLNNLQKLVLPSSPFLAEILRRTPNLKKIKIIYMKSADWPAILDSLVLLVQELETLAIIAERDNDPFILPRDIFLPNLKHLRLTGTCFPWEDMVALANLPNLEKLKAYSAFEGTNWKLNEDAVFHKLKYLKIVNAINLERWEATSDNFPMLEQLLLSGLKKLEEIPQSIGEIMTLKFIKIEWCSSAADTSAMKIQEEQTNCGNDSLEVQIKPAIIGIKY</sequence>
<protein>
    <submittedName>
        <fullName evidence="6">Late blight resistance protein homolog R1B-11</fullName>
    </submittedName>
</protein>
<dbReference type="OrthoDB" id="1301451at2759"/>
<keyword evidence="2" id="KW-0611">Plant defense</keyword>
<name>A0A1U7XGW2_NICSY</name>
<dbReference type="Gene3D" id="1.10.10.10">
    <property type="entry name" value="Winged helix-like DNA-binding domain superfamily/Winged helix DNA-binding domain"/>
    <property type="match status" value="1"/>
</dbReference>
<dbReference type="Gene3D" id="3.80.10.10">
    <property type="entry name" value="Ribonuclease Inhibitor"/>
    <property type="match status" value="1"/>
</dbReference>
<keyword evidence="3" id="KW-0067">ATP-binding</keyword>
<evidence type="ECO:0000256" key="2">
    <source>
        <dbReference type="ARBA" id="ARBA00022821"/>
    </source>
</evidence>
<dbReference type="PANTHER" id="PTHR15140:SF51">
    <property type="entry name" value="LATE BLIGHT RESISTANCE PROTEIN HOMOLOG R1A-3 ISOFORM X1"/>
    <property type="match status" value="1"/>
</dbReference>
<organism evidence="5 6">
    <name type="scientific">Nicotiana sylvestris</name>
    <name type="common">Wood tobacco</name>
    <name type="synonym">South American tobacco</name>
    <dbReference type="NCBI Taxonomy" id="4096"/>
    <lineage>
        <taxon>Eukaryota</taxon>
        <taxon>Viridiplantae</taxon>
        <taxon>Streptophyta</taxon>
        <taxon>Embryophyta</taxon>
        <taxon>Tracheophyta</taxon>
        <taxon>Spermatophyta</taxon>
        <taxon>Magnoliopsida</taxon>
        <taxon>eudicotyledons</taxon>
        <taxon>Gunneridae</taxon>
        <taxon>Pentapetalae</taxon>
        <taxon>asterids</taxon>
        <taxon>lamiids</taxon>
        <taxon>Solanales</taxon>
        <taxon>Solanaceae</taxon>
        <taxon>Nicotianoideae</taxon>
        <taxon>Nicotianeae</taxon>
        <taxon>Nicotiana</taxon>
    </lineage>
</organism>
<dbReference type="PANTHER" id="PTHR15140">
    <property type="entry name" value="TUBULIN-SPECIFIC CHAPERONE E"/>
    <property type="match status" value="1"/>
</dbReference>
<dbReference type="AlphaFoldDB" id="A0A1U7XGW2"/>
<evidence type="ECO:0000313" key="6">
    <source>
        <dbReference type="RefSeq" id="XP_009785700.1"/>
    </source>
</evidence>
<reference evidence="5" key="1">
    <citation type="journal article" date="2013" name="Genome Biol.">
        <title>Reference genomes and transcriptomes of Nicotiana sylvestris and Nicotiana tomentosiformis.</title>
        <authorList>
            <person name="Sierro N."/>
            <person name="Battey J.N."/>
            <person name="Ouadi S."/>
            <person name="Bovet L."/>
            <person name="Goepfert S."/>
            <person name="Bakaher N."/>
            <person name="Peitsch M.C."/>
            <person name="Ivanov N.V."/>
        </authorList>
    </citation>
    <scope>NUCLEOTIDE SEQUENCE [LARGE SCALE GENOMIC DNA]</scope>
</reference>
<dbReference type="GO" id="GO:0006952">
    <property type="term" value="P:defense response"/>
    <property type="evidence" value="ECO:0007669"/>
    <property type="project" value="UniProtKB-KW"/>
</dbReference>
<dbReference type="InterPro" id="IPR032675">
    <property type="entry name" value="LRR_dom_sf"/>
</dbReference>
<keyword evidence="1" id="KW-0547">Nucleotide-binding</keyword>
<proteinExistence type="predicted"/>
<evidence type="ECO:0000256" key="3">
    <source>
        <dbReference type="ARBA" id="ARBA00022840"/>
    </source>
</evidence>
<dbReference type="RefSeq" id="XP_009785700.1">
    <property type="nucleotide sequence ID" value="XM_009787398.1"/>
</dbReference>
<dbReference type="eggNOG" id="KOG4658">
    <property type="taxonomic scope" value="Eukaryota"/>
</dbReference>
<dbReference type="Pfam" id="PF23559">
    <property type="entry name" value="WHD_DRP"/>
    <property type="match status" value="1"/>
</dbReference>
<evidence type="ECO:0000256" key="1">
    <source>
        <dbReference type="ARBA" id="ARBA00022741"/>
    </source>
</evidence>
<gene>
    <name evidence="6" type="primary">LOC104233938</name>
</gene>
<dbReference type="InterPro" id="IPR036388">
    <property type="entry name" value="WH-like_DNA-bd_sf"/>
</dbReference>
<dbReference type="SUPFAM" id="SSF52058">
    <property type="entry name" value="L domain-like"/>
    <property type="match status" value="1"/>
</dbReference>
<reference evidence="6" key="2">
    <citation type="submission" date="2025-08" db="UniProtKB">
        <authorList>
            <consortium name="RefSeq"/>
        </authorList>
    </citation>
    <scope>IDENTIFICATION</scope>
    <source>
        <tissue evidence="6">Leaf</tissue>
    </source>
</reference>
<evidence type="ECO:0000313" key="5">
    <source>
        <dbReference type="Proteomes" id="UP000189701"/>
    </source>
</evidence>
<accession>A0A1U7XGW2</accession>